<name>A0A832ZFL5_9EURY</name>
<evidence type="ECO:0000313" key="3">
    <source>
        <dbReference type="Proteomes" id="UP000653692"/>
    </source>
</evidence>
<dbReference type="AlphaFoldDB" id="A0A832ZFL5"/>
<dbReference type="InterPro" id="IPR021583">
    <property type="entry name" value="DUF3213"/>
</dbReference>
<dbReference type="EMBL" id="DQUR01000112">
    <property type="protein sequence ID" value="HIP88994.1"/>
    <property type="molecule type" value="Genomic_DNA"/>
</dbReference>
<dbReference type="Pfam" id="PF11491">
    <property type="entry name" value="DUF3213"/>
    <property type="match status" value="1"/>
</dbReference>
<comment type="caution">
    <text evidence="2">The sequence shown here is derived from an EMBL/GenBank/DDBJ whole genome shotgun (WGS) entry which is preliminary data.</text>
</comment>
<evidence type="ECO:0000313" key="1">
    <source>
        <dbReference type="EMBL" id="HIP75075.1"/>
    </source>
</evidence>
<organism evidence="2 3">
    <name type="scientific">Thermococcus paralvinellae</name>
    <dbReference type="NCBI Taxonomy" id="582419"/>
    <lineage>
        <taxon>Archaea</taxon>
        <taxon>Methanobacteriati</taxon>
        <taxon>Methanobacteriota</taxon>
        <taxon>Thermococci</taxon>
        <taxon>Thermococcales</taxon>
        <taxon>Thermococcaceae</taxon>
        <taxon>Thermococcus</taxon>
    </lineage>
</organism>
<sequence>MMAMLKFIKLKFGKIAPQEAMDLQYRLGVNPATYRVFINGYLKSGVIVFDEEKLSKGELLRILSPHEPEITEEKEITMEELVNSSMSWKNVMGEILSQ</sequence>
<evidence type="ECO:0000313" key="2">
    <source>
        <dbReference type="EMBL" id="HIP88994.1"/>
    </source>
</evidence>
<reference evidence="2" key="1">
    <citation type="journal article" date="2020" name="ISME J.">
        <title>Gammaproteobacteria mediating utilization of methyl-, sulfur- and petroleum organic compounds in deep ocean hydrothermal plumes.</title>
        <authorList>
            <person name="Zhou Z."/>
            <person name="Liu Y."/>
            <person name="Pan J."/>
            <person name="Cron B.R."/>
            <person name="Toner B.M."/>
            <person name="Anantharaman K."/>
            <person name="Breier J.A."/>
            <person name="Dick G.J."/>
            <person name="Li M."/>
        </authorList>
    </citation>
    <scope>NUCLEOTIDE SEQUENCE</scope>
    <source>
        <strain evidence="1">SZUA-1451</strain>
        <strain evidence="2">SZUA-1476</strain>
    </source>
</reference>
<gene>
    <name evidence="1" type="ORF">EYH13_02795</name>
    <name evidence="2" type="ORF">EYH24_03365</name>
</gene>
<proteinExistence type="predicted"/>
<dbReference type="Gene3D" id="3.30.70.1750">
    <property type="entry name" value="Uncharacterised protein PF11491, DUF3213"/>
    <property type="match status" value="1"/>
</dbReference>
<accession>A0A832ZFL5</accession>
<dbReference type="Proteomes" id="UP000649326">
    <property type="component" value="Unassembled WGS sequence"/>
</dbReference>
<dbReference type="Proteomes" id="UP000653692">
    <property type="component" value="Unassembled WGS sequence"/>
</dbReference>
<dbReference type="EMBL" id="DQUG01000118">
    <property type="protein sequence ID" value="HIP75075.1"/>
    <property type="molecule type" value="Genomic_DNA"/>
</dbReference>
<protein>
    <submittedName>
        <fullName evidence="2">DUF3213 domain-containing protein</fullName>
    </submittedName>
</protein>